<protein>
    <submittedName>
        <fullName evidence="3">Uncharacterized protein</fullName>
    </submittedName>
</protein>
<proteinExistence type="predicted"/>
<dbReference type="EMBL" id="SMOL01000559">
    <property type="protein sequence ID" value="KAB2605748.1"/>
    <property type="molecule type" value="Genomic_DNA"/>
</dbReference>
<name>A0A5N5FRI8_9ROSA</name>
<evidence type="ECO:0000256" key="1">
    <source>
        <dbReference type="SAM" id="Coils"/>
    </source>
</evidence>
<comment type="caution">
    <text evidence="3">The sequence shown here is derived from an EMBL/GenBank/DDBJ whole genome shotgun (WGS) entry which is preliminary data.</text>
</comment>
<feature type="transmembrane region" description="Helical" evidence="2">
    <location>
        <begin position="6"/>
        <end position="25"/>
    </location>
</feature>
<dbReference type="AlphaFoldDB" id="A0A5N5FRI8"/>
<gene>
    <name evidence="3" type="ORF">D8674_005465</name>
</gene>
<evidence type="ECO:0000256" key="2">
    <source>
        <dbReference type="SAM" id="Phobius"/>
    </source>
</evidence>
<keyword evidence="1" id="KW-0175">Coiled coil</keyword>
<keyword evidence="4" id="KW-1185">Reference proteome</keyword>
<keyword evidence="2" id="KW-0472">Membrane</keyword>
<evidence type="ECO:0000313" key="4">
    <source>
        <dbReference type="Proteomes" id="UP000327157"/>
    </source>
</evidence>
<accession>A0A5N5FRI8</accession>
<dbReference type="Proteomes" id="UP000327157">
    <property type="component" value="Chromosome 11"/>
</dbReference>
<feature type="coiled-coil region" evidence="1">
    <location>
        <begin position="123"/>
        <end position="157"/>
    </location>
</feature>
<evidence type="ECO:0000313" key="3">
    <source>
        <dbReference type="EMBL" id="KAB2605748.1"/>
    </source>
</evidence>
<keyword evidence="2" id="KW-1133">Transmembrane helix</keyword>
<dbReference type="OrthoDB" id="765404at2759"/>
<keyword evidence="2" id="KW-0812">Transmembrane</keyword>
<reference evidence="3 4" key="1">
    <citation type="submission" date="2019-09" db="EMBL/GenBank/DDBJ databases">
        <authorList>
            <person name="Ou C."/>
        </authorList>
    </citation>
    <scope>NUCLEOTIDE SEQUENCE [LARGE SCALE GENOMIC DNA]</scope>
    <source>
        <strain evidence="3">S2</strain>
        <tissue evidence="3">Leaf</tissue>
    </source>
</reference>
<organism evidence="3 4">
    <name type="scientific">Pyrus ussuriensis x Pyrus communis</name>
    <dbReference type="NCBI Taxonomy" id="2448454"/>
    <lineage>
        <taxon>Eukaryota</taxon>
        <taxon>Viridiplantae</taxon>
        <taxon>Streptophyta</taxon>
        <taxon>Embryophyta</taxon>
        <taxon>Tracheophyta</taxon>
        <taxon>Spermatophyta</taxon>
        <taxon>Magnoliopsida</taxon>
        <taxon>eudicotyledons</taxon>
        <taxon>Gunneridae</taxon>
        <taxon>Pentapetalae</taxon>
        <taxon>rosids</taxon>
        <taxon>fabids</taxon>
        <taxon>Rosales</taxon>
        <taxon>Rosaceae</taxon>
        <taxon>Amygdaloideae</taxon>
        <taxon>Maleae</taxon>
        <taxon>Pyrus</taxon>
    </lineage>
</organism>
<reference evidence="4" key="2">
    <citation type="submission" date="2019-10" db="EMBL/GenBank/DDBJ databases">
        <title>A de novo genome assembly of a pear dwarfing rootstock.</title>
        <authorList>
            <person name="Wang F."/>
            <person name="Wang J."/>
            <person name="Li S."/>
            <person name="Zhang Y."/>
            <person name="Fang M."/>
            <person name="Ma L."/>
            <person name="Zhao Y."/>
            <person name="Jiang S."/>
        </authorList>
    </citation>
    <scope>NUCLEOTIDE SEQUENCE [LARGE SCALE GENOMIC DNA]</scope>
</reference>
<reference evidence="3 4" key="3">
    <citation type="submission" date="2019-11" db="EMBL/GenBank/DDBJ databases">
        <title>A de novo genome assembly of a pear dwarfing rootstock.</title>
        <authorList>
            <person name="Wang F."/>
            <person name="Wang J."/>
            <person name="Li S."/>
            <person name="Zhang Y."/>
            <person name="Fang M."/>
            <person name="Ma L."/>
            <person name="Zhao Y."/>
            <person name="Jiang S."/>
        </authorList>
    </citation>
    <scope>NUCLEOTIDE SEQUENCE [LARGE SCALE GENOMIC DNA]</scope>
    <source>
        <strain evidence="3">S2</strain>
        <tissue evidence="3">Leaf</tissue>
    </source>
</reference>
<sequence length="187" mass="21278">MPLLAMALLVLIVIFWIIVLLHLLFMPFSLILQRGNPEALSYREKTGIWDYISGTTDSLKRKSFGPRWPTPNSVKRITLDVTSAKNLCSAAYGYGARLFSINLQADCIGYKIVARSIRDLNESDKQEVDVKAMQADLRKLKKEFSELRKRHKQVQLDKPSVDLKSPNTANIHSVANQKLMKELDLFS</sequence>